<dbReference type="AlphaFoldDB" id="A0A152A5J9"/>
<proteinExistence type="predicted"/>
<evidence type="ECO:0000259" key="3">
    <source>
        <dbReference type="PROSITE" id="PS50119"/>
    </source>
</evidence>
<evidence type="ECO:0000313" key="5">
    <source>
        <dbReference type="Proteomes" id="UP000076078"/>
    </source>
</evidence>
<dbReference type="InterPro" id="IPR011043">
    <property type="entry name" value="Gal_Oxase/kelch_b-propeller"/>
</dbReference>
<evidence type="ECO:0000256" key="1">
    <source>
        <dbReference type="PROSITE-ProRule" id="PRU00024"/>
    </source>
</evidence>
<evidence type="ECO:0000256" key="2">
    <source>
        <dbReference type="SAM" id="MobiDB-lite"/>
    </source>
</evidence>
<dbReference type="EMBL" id="LODT01000009">
    <property type="protein sequence ID" value="KYR01371.1"/>
    <property type="molecule type" value="Genomic_DNA"/>
</dbReference>
<reference evidence="4 5" key="1">
    <citation type="submission" date="2015-12" db="EMBL/GenBank/DDBJ databases">
        <title>Dictyostelia acquired genes for synthesis and detection of signals that induce cell-type specialization by lateral gene transfer from prokaryotes.</title>
        <authorList>
            <person name="Gloeckner G."/>
            <person name="Schaap P."/>
        </authorList>
    </citation>
    <scope>NUCLEOTIDE SEQUENCE [LARGE SCALE GENOMIC DNA]</scope>
    <source>
        <strain evidence="4 5">TK</strain>
    </source>
</reference>
<gene>
    <name evidence="4" type="ORF">DLAC_01959</name>
</gene>
<dbReference type="InterPro" id="IPR000315">
    <property type="entry name" value="Znf_B-box"/>
</dbReference>
<accession>A0A152A5J9</accession>
<dbReference type="GO" id="GO:0008270">
    <property type="term" value="F:zinc ion binding"/>
    <property type="evidence" value="ECO:0007669"/>
    <property type="project" value="UniProtKB-KW"/>
</dbReference>
<dbReference type="InterPro" id="IPR015915">
    <property type="entry name" value="Kelch-typ_b-propeller"/>
</dbReference>
<keyword evidence="5" id="KW-1185">Reference proteome</keyword>
<dbReference type="InParanoid" id="A0A152A5J9"/>
<feature type="compositionally biased region" description="Low complexity" evidence="2">
    <location>
        <begin position="10"/>
        <end position="30"/>
    </location>
</feature>
<comment type="caution">
    <text evidence="4">The sequence shown here is derived from an EMBL/GenBank/DDBJ whole genome shotgun (WGS) entry which is preliminary data.</text>
</comment>
<sequence length="651" mass="75258">MPTNNRNKNKQIIPQPKSNKKPQSSSSSQIAHKKTNVEPKSQQEQDIINFMKVMTERGMPVYFDENFNPGPGTPPDCPPPPDDFSLPSCILQHFANSTTCSHPMSDKILIPNPHCNHQQQQQPEQQQQQQNHIHSHGHFIPISSVTGKPIQECIYPDEHCRRIILYCMECKVTVCGHCMGTKHKNHQFKDLQDVFYDDVLGKNNNCTPTRDYIGDMKKLQDSMKECLDDFESIDNTYKMEVERINSYFRDAHDLLHTKELQLKNDLKAFHDQNKQIFTNYVEKINMHIRTYKEFQDIYNFLQSIKTKDNPDPYTYTHMEAVVQDYAELELMATKTPSKVNFLRFCALPNLDIGKEINSSQLVHCVSHLVPPLMDNHIIYRFTHQLNEPNNNIIEKIDTIKREKTSTPMEKDHLIPPSIGSIAHTDNGVYFFQGGEYYHCEQELTECEWIVGDSGIPNYLENETPIYDGRDHIYVICGNVPIADPNASEGGLSIHKFNIRTKEPSQLIPTPPCRNQITMTSAFLNKMSDTIYIVSGCGGFYNRIDKLNLRTQKLEPFTTLDIHCTSVSYDYIADCFYLLELTCELSFKLTQFSVKYHKYTSLKLPPSQQISPNVIKYSNMYFNGKSSIIIDYPPHSLFFYHIHNNSWEVINL</sequence>
<dbReference type="PANTHER" id="PTHR31768:SF3">
    <property type="entry name" value="B BOX-TYPE DOMAIN-CONTAINING PROTEIN-RELATED"/>
    <property type="match status" value="1"/>
</dbReference>
<name>A0A152A5J9_TIELA</name>
<dbReference type="Proteomes" id="UP000076078">
    <property type="component" value="Unassembled WGS sequence"/>
</dbReference>
<keyword evidence="1" id="KW-0862">Zinc</keyword>
<dbReference type="PROSITE" id="PS50119">
    <property type="entry name" value="ZF_BBOX"/>
    <property type="match status" value="1"/>
</dbReference>
<evidence type="ECO:0000313" key="4">
    <source>
        <dbReference type="EMBL" id="KYR01371.1"/>
    </source>
</evidence>
<dbReference type="SUPFAM" id="SSF50965">
    <property type="entry name" value="Galactose oxidase, central domain"/>
    <property type="match status" value="1"/>
</dbReference>
<keyword evidence="1" id="KW-0863">Zinc-finger</keyword>
<dbReference type="SUPFAM" id="SSF57845">
    <property type="entry name" value="B-box zinc-binding domain"/>
    <property type="match status" value="1"/>
</dbReference>
<feature type="compositionally biased region" description="Low complexity" evidence="2">
    <location>
        <begin position="118"/>
        <end position="130"/>
    </location>
</feature>
<protein>
    <recommendedName>
        <fullName evidence="3">B box-type domain-containing protein</fullName>
    </recommendedName>
</protein>
<dbReference type="PANTHER" id="PTHR31768">
    <property type="entry name" value="B BOX-TYPE DOMAIN-CONTAINING PROTEIN"/>
    <property type="match status" value="1"/>
</dbReference>
<dbReference type="InterPro" id="IPR040328">
    <property type="entry name" value="DDB_G0279899-like"/>
</dbReference>
<keyword evidence="1" id="KW-0479">Metal-binding</keyword>
<feature type="domain" description="B box-type" evidence="3">
    <location>
        <begin position="148"/>
        <end position="191"/>
    </location>
</feature>
<dbReference type="Gene3D" id="3.30.160.60">
    <property type="entry name" value="Classic Zinc Finger"/>
    <property type="match status" value="1"/>
</dbReference>
<dbReference type="Gene3D" id="2.120.10.80">
    <property type="entry name" value="Kelch-type beta propeller"/>
    <property type="match status" value="1"/>
</dbReference>
<organism evidence="4 5">
    <name type="scientific">Tieghemostelium lacteum</name>
    <name type="common">Slime mold</name>
    <name type="synonym">Dictyostelium lacteum</name>
    <dbReference type="NCBI Taxonomy" id="361077"/>
    <lineage>
        <taxon>Eukaryota</taxon>
        <taxon>Amoebozoa</taxon>
        <taxon>Evosea</taxon>
        <taxon>Eumycetozoa</taxon>
        <taxon>Dictyostelia</taxon>
        <taxon>Dictyosteliales</taxon>
        <taxon>Raperosteliaceae</taxon>
        <taxon>Tieghemostelium</taxon>
    </lineage>
</organism>
<dbReference type="CDD" id="cd19756">
    <property type="entry name" value="Bbox2"/>
    <property type="match status" value="1"/>
</dbReference>
<feature type="region of interest" description="Disordered" evidence="2">
    <location>
        <begin position="110"/>
        <end position="133"/>
    </location>
</feature>
<feature type="region of interest" description="Disordered" evidence="2">
    <location>
        <begin position="1"/>
        <end position="45"/>
    </location>
</feature>